<dbReference type="RefSeq" id="WP_103283386.1">
    <property type="nucleotide sequence ID" value="NZ_AP026382.1"/>
</dbReference>
<sequence>MTAIACWINREEHESIWVVSDSRITQQNSTLTDHCPKLFSIPVSVIRKSDTYRIYPQKILELGFGFAGSTMIGINVKEMLAVALSRLHEISDNTLSQQIPLETYPSLYEIALLAKSIAEKYMIDVGQFFPNAVRIEMVVFGYCRKTQAYKIIKLSNSSSTPANLGIEDCQNLSSGTPVLLGDRQQEFGEFIETTRQRFEFDTINWWRAPFIALNNWINQGSIDTIGGYLQLSLASPISTKISFLTNINTNAISMSHAGINTTESFGATIGGFILMPMNGMSLPGENGWDFGNRVARVPAER</sequence>
<dbReference type="EMBL" id="AP026382">
    <property type="protein sequence ID" value="BDN99192.1"/>
    <property type="molecule type" value="Genomic_DNA"/>
</dbReference>
<proteinExistence type="predicted"/>
<dbReference type="AlphaFoldDB" id="A0AAD1L5Y8"/>
<protein>
    <submittedName>
        <fullName evidence="1">Uncharacterized protein</fullName>
    </submittedName>
</protein>
<reference evidence="1" key="1">
    <citation type="submission" date="2022-07" db="EMBL/GenBank/DDBJ databases">
        <title>Complete genome sequence of carbapenem-resistant Citrobacter spp. in Japan.</title>
        <authorList>
            <person name="Maehana S."/>
            <person name="Suzuki M."/>
            <person name="Kitasato H."/>
        </authorList>
    </citation>
    <scope>NUCLEOTIDE SEQUENCE</scope>
    <source>
        <strain evidence="1">KAM621</strain>
    </source>
</reference>
<accession>A0AAD1L5Y8</accession>
<evidence type="ECO:0000313" key="2">
    <source>
        <dbReference type="Proteomes" id="UP001058317"/>
    </source>
</evidence>
<name>A0AAD1L5Y8_CITBR</name>
<gene>
    <name evidence="1" type="ORF">KAM621c_42970</name>
</gene>
<organism evidence="1 2">
    <name type="scientific">Citrobacter braakii</name>
    <dbReference type="NCBI Taxonomy" id="57706"/>
    <lineage>
        <taxon>Bacteria</taxon>
        <taxon>Pseudomonadati</taxon>
        <taxon>Pseudomonadota</taxon>
        <taxon>Gammaproteobacteria</taxon>
        <taxon>Enterobacterales</taxon>
        <taxon>Enterobacteriaceae</taxon>
        <taxon>Citrobacter</taxon>
        <taxon>Citrobacter freundii complex</taxon>
    </lineage>
</organism>
<evidence type="ECO:0000313" key="1">
    <source>
        <dbReference type="EMBL" id="BDN99192.1"/>
    </source>
</evidence>
<dbReference type="Proteomes" id="UP001058317">
    <property type="component" value="Chromosome"/>
</dbReference>